<accession>A0ACC2FBE2</accession>
<sequence>MEIAFRRDVCSWPGSVEAGTVSSSLVACLATLRPGILLAGPLGQLLHSHSYLNPVDKQHASILSFGTGNMAVEIARIHT</sequence>
<protein>
    <submittedName>
        <fullName evidence="1">Uncharacterized protein</fullName>
    </submittedName>
</protein>
<name>A0ACC2FBE2_DALPE</name>
<reference evidence="1" key="1">
    <citation type="submission" date="2021-05" db="EMBL/GenBank/DDBJ databases">
        <authorList>
            <person name="Pan Q."/>
            <person name="Jouanno E."/>
            <person name="Zahm M."/>
            <person name="Klopp C."/>
            <person name="Cabau C."/>
            <person name="Louis A."/>
            <person name="Berthelot C."/>
            <person name="Parey E."/>
            <person name="Roest Crollius H."/>
            <person name="Montfort J."/>
            <person name="Robinson-Rechavi M."/>
            <person name="Bouchez O."/>
            <person name="Lampietro C."/>
            <person name="Lopez Roques C."/>
            <person name="Donnadieu C."/>
            <person name="Postlethwait J."/>
            <person name="Bobe J."/>
            <person name="Dillon D."/>
            <person name="Chandos A."/>
            <person name="von Hippel F."/>
            <person name="Guiguen Y."/>
        </authorList>
    </citation>
    <scope>NUCLEOTIDE SEQUENCE</scope>
    <source>
        <strain evidence="1">YG-Jan2019</strain>
    </source>
</reference>
<keyword evidence="2" id="KW-1185">Reference proteome</keyword>
<dbReference type="Proteomes" id="UP001157502">
    <property type="component" value="Chromosome 30"/>
</dbReference>
<comment type="caution">
    <text evidence="1">The sequence shown here is derived from an EMBL/GenBank/DDBJ whole genome shotgun (WGS) entry which is preliminary data.</text>
</comment>
<evidence type="ECO:0000313" key="2">
    <source>
        <dbReference type="Proteomes" id="UP001157502"/>
    </source>
</evidence>
<dbReference type="EMBL" id="CM055757">
    <property type="protein sequence ID" value="KAJ7988654.1"/>
    <property type="molecule type" value="Genomic_DNA"/>
</dbReference>
<proteinExistence type="predicted"/>
<gene>
    <name evidence="1" type="ORF">DPEC_G00311460</name>
</gene>
<organism evidence="1 2">
    <name type="scientific">Dallia pectoralis</name>
    <name type="common">Alaska blackfish</name>
    <dbReference type="NCBI Taxonomy" id="75939"/>
    <lineage>
        <taxon>Eukaryota</taxon>
        <taxon>Metazoa</taxon>
        <taxon>Chordata</taxon>
        <taxon>Craniata</taxon>
        <taxon>Vertebrata</taxon>
        <taxon>Euteleostomi</taxon>
        <taxon>Actinopterygii</taxon>
        <taxon>Neopterygii</taxon>
        <taxon>Teleostei</taxon>
        <taxon>Protacanthopterygii</taxon>
        <taxon>Esociformes</taxon>
        <taxon>Umbridae</taxon>
        <taxon>Dallia</taxon>
    </lineage>
</organism>
<evidence type="ECO:0000313" key="1">
    <source>
        <dbReference type="EMBL" id="KAJ7988654.1"/>
    </source>
</evidence>